<keyword evidence="1" id="KW-0472">Membrane</keyword>
<sequence length="83" mass="9862">MKKSTQILKYTCFHFLSLAAPQPLMENLPNENINHRYNVCFPLIGLLLCNHLIVYFKYLFEYFLRIASSIHGQRRIETDVDKK</sequence>
<name>A0A0V1KU17_9BILA</name>
<evidence type="ECO:0000313" key="2">
    <source>
        <dbReference type="EMBL" id="KRZ50810.1"/>
    </source>
</evidence>
<feature type="transmembrane region" description="Helical" evidence="1">
    <location>
        <begin position="36"/>
        <end position="56"/>
    </location>
</feature>
<dbReference type="Proteomes" id="UP000054721">
    <property type="component" value="Unassembled WGS sequence"/>
</dbReference>
<keyword evidence="3" id="KW-1185">Reference proteome</keyword>
<organism evidence="2 3">
    <name type="scientific">Trichinella nativa</name>
    <dbReference type="NCBI Taxonomy" id="6335"/>
    <lineage>
        <taxon>Eukaryota</taxon>
        <taxon>Metazoa</taxon>
        <taxon>Ecdysozoa</taxon>
        <taxon>Nematoda</taxon>
        <taxon>Enoplea</taxon>
        <taxon>Dorylaimia</taxon>
        <taxon>Trichinellida</taxon>
        <taxon>Trichinellidae</taxon>
        <taxon>Trichinella</taxon>
    </lineage>
</organism>
<protein>
    <submittedName>
        <fullName evidence="2">Uncharacterized protein</fullName>
    </submittedName>
</protein>
<proteinExistence type="predicted"/>
<comment type="caution">
    <text evidence="2">The sequence shown here is derived from an EMBL/GenBank/DDBJ whole genome shotgun (WGS) entry which is preliminary data.</text>
</comment>
<dbReference type="OrthoDB" id="10289937at2759"/>
<dbReference type="AlphaFoldDB" id="A0A0V1KU17"/>
<reference evidence="2 3" key="1">
    <citation type="submission" date="2015-05" db="EMBL/GenBank/DDBJ databases">
        <title>Evolution of Trichinella species and genotypes.</title>
        <authorList>
            <person name="Korhonen P.K."/>
            <person name="Edoardo P."/>
            <person name="Giuseppe L.R."/>
            <person name="Gasser R.B."/>
        </authorList>
    </citation>
    <scope>NUCLEOTIDE SEQUENCE [LARGE SCALE GENOMIC DNA]</scope>
    <source>
        <strain evidence="2">ISS10</strain>
    </source>
</reference>
<evidence type="ECO:0000256" key="1">
    <source>
        <dbReference type="SAM" id="Phobius"/>
    </source>
</evidence>
<keyword evidence="1" id="KW-1133">Transmembrane helix</keyword>
<accession>A0A0V1KU17</accession>
<dbReference type="EMBL" id="JYDW01000249">
    <property type="protein sequence ID" value="KRZ50810.1"/>
    <property type="molecule type" value="Genomic_DNA"/>
</dbReference>
<keyword evidence="1" id="KW-0812">Transmembrane</keyword>
<gene>
    <name evidence="2" type="ORF">T02_4475</name>
</gene>
<evidence type="ECO:0000313" key="3">
    <source>
        <dbReference type="Proteomes" id="UP000054721"/>
    </source>
</evidence>